<dbReference type="AlphaFoldDB" id="A0A3N4M4R6"/>
<gene>
    <name evidence="1" type="ORF">L211DRAFT_243864</name>
</gene>
<dbReference type="Proteomes" id="UP000267821">
    <property type="component" value="Unassembled WGS sequence"/>
</dbReference>
<evidence type="ECO:0000313" key="1">
    <source>
        <dbReference type="EMBL" id="RPB28869.1"/>
    </source>
</evidence>
<dbReference type="OrthoDB" id="5355583at2759"/>
<organism evidence="1 2">
    <name type="scientific">Terfezia boudieri ATCC MYA-4762</name>
    <dbReference type="NCBI Taxonomy" id="1051890"/>
    <lineage>
        <taxon>Eukaryota</taxon>
        <taxon>Fungi</taxon>
        <taxon>Dikarya</taxon>
        <taxon>Ascomycota</taxon>
        <taxon>Pezizomycotina</taxon>
        <taxon>Pezizomycetes</taxon>
        <taxon>Pezizales</taxon>
        <taxon>Pezizaceae</taxon>
        <taxon>Terfezia</taxon>
    </lineage>
</organism>
<accession>A0A3N4M4R6</accession>
<dbReference type="InParanoid" id="A0A3N4M4R6"/>
<dbReference type="EMBL" id="ML121528">
    <property type="protein sequence ID" value="RPB28869.1"/>
    <property type="molecule type" value="Genomic_DNA"/>
</dbReference>
<protein>
    <recommendedName>
        <fullName evidence="3">Fungal-type protein kinase domain-containing protein</fullName>
    </recommendedName>
</protein>
<name>A0A3N4M4R6_9PEZI</name>
<evidence type="ECO:0008006" key="3">
    <source>
        <dbReference type="Google" id="ProtNLM"/>
    </source>
</evidence>
<evidence type="ECO:0000313" key="2">
    <source>
        <dbReference type="Proteomes" id="UP000267821"/>
    </source>
</evidence>
<reference evidence="1 2" key="1">
    <citation type="journal article" date="2018" name="Nat. Ecol. Evol.">
        <title>Pezizomycetes genomes reveal the molecular basis of ectomycorrhizal truffle lifestyle.</title>
        <authorList>
            <person name="Murat C."/>
            <person name="Payen T."/>
            <person name="Noel B."/>
            <person name="Kuo A."/>
            <person name="Morin E."/>
            <person name="Chen J."/>
            <person name="Kohler A."/>
            <person name="Krizsan K."/>
            <person name="Balestrini R."/>
            <person name="Da Silva C."/>
            <person name="Montanini B."/>
            <person name="Hainaut M."/>
            <person name="Levati E."/>
            <person name="Barry K.W."/>
            <person name="Belfiori B."/>
            <person name="Cichocki N."/>
            <person name="Clum A."/>
            <person name="Dockter R.B."/>
            <person name="Fauchery L."/>
            <person name="Guy J."/>
            <person name="Iotti M."/>
            <person name="Le Tacon F."/>
            <person name="Lindquist E.A."/>
            <person name="Lipzen A."/>
            <person name="Malagnac F."/>
            <person name="Mello A."/>
            <person name="Molinier V."/>
            <person name="Miyauchi S."/>
            <person name="Poulain J."/>
            <person name="Riccioni C."/>
            <person name="Rubini A."/>
            <person name="Sitrit Y."/>
            <person name="Splivallo R."/>
            <person name="Traeger S."/>
            <person name="Wang M."/>
            <person name="Zifcakova L."/>
            <person name="Wipf D."/>
            <person name="Zambonelli A."/>
            <person name="Paolocci F."/>
            <person name="Nowrousian M."/>
            <person name="Ottonello S."/>
            <person name="Baldrian P."/>
            <person name="Spatafora J.W."/>
            <person name="Henrissat B."/>
            <person name="Nagy L.G."/>
            <person name="Aury J.M."/>
            <person name="Wincker P."/>
            <person name="Grigoriev I.V."/>
            <person name="Bonfante P."/>
            <person name="Martin F.M."/>
        </authorList>
    </citation>
    <scope>NUCLEOTIDE SEQUENCE [LARGE SCALE GENOMIC DNA]</scope>
    <source>
        <strain evidence="1 2">ATCC MYA-4762</strain>
    </source>
</reference>
<sequence length="257" mass="29379">MGDELQQKKGKIKCKMSYSNVTIAEAEKRLGLRLDLLDEIPVGEMLGTAASEKREGALEAEKFKGVKEEVYRLLVRYLQIEEKPAEADADFEEDNINHLIFSILSPIVEDVMLKNDRPNLPLRTQKEIVSKYGETGRTEEIAVKDRITYSEQKFILIVETERSSLGEALKQCLLGLKDMGDNNGDGSKVYGFITTGETWQMIEYDGISFRLTEEMFVLFTRMDRDKKRWMREFSVVVDCIYFALSHGGIVAKDLVVR</sequence>
<keyword evidence="2" id="KW-1185">Reference proteome</keyword>
<proteinExistence type="predicted"/>